<keyword evidence="2" id="KW-1185">Reference proteome</keyword>
<accession>A0AAE1CSL7</accession>
<sequence length="109" mass="12426">MVLDVARVPTKRRQYARKPACWLSLHRSPALGAPLHRSCGLLIEKNPLLTKNKLTTLSYRLKSLYLLASSSHLPRQATALDRWRETALTFVHTISVLDLYTLGEHGEYE</sequence>
<dbReference type="AlphaFoldDB" id="A0AAE1CSL7"/>
<gene>
    <name evidence="1" type="ORF">RRG08_002643</name>
</gene>
<dbReference type="EMBL" id="JAWDGP010006922">
    <property type="protein sequence ID" value="KAK3733042.1"/>
    <property type="molecule type" value="Genomic_DNA"/>
</dbReference>
<name>A0AAE1CSL7_9GAST</name>
<evidence type="ECO:0000313" key="2">
    <source>
        <dbReference type="Proteomes" id="UP001283361"/>
    </source>
</evidence>
<organism evidence="1 2">
    <name type="scientific">Elysia crispata</name>
    <name type="common">lettuce slug</name>
    <dbReference type="NCBI Taxonomy" id="231223"/>
    <lineage>
        <taxon>Eukaryota</taxon>
        <taxon>Metazoa</taxon>
        <taxon>Spiralia</taxon>
        <taxon>Lophotrochozoa</taxon>
        <taxon>Mollusca</taxon>
        <taxon>Gastropoda</taxon>
        <taxon>Heterobranchia</taxon>
        <taxon>Euthyneura</taxon>
        <taxon>Panpulmonata</taxon>
        <taxon>Sacoglossa</taxon>
        <taxon>Placobranchoidea</taxon>
        <taxon>Plakobranchidae</taxon>
        <taxon>Elysia</taxon>
    </lineage>
</organism>
<reference evidence="1" key="1">
    <citation type="journal article" date="2023" name="G3 (Bethesda)">
        <title>A reference genome for the long-term kleptoplast-retaining sea slug Elysia crispata morphotype clarki.</title>
        <authorList>
            <person name="Eastman K.E."/>
            <person name="Pendleton A.L."/>
            <person name="Shaikh M.A."/>
            <person name="Suttiyut T."/>
            <person name="Ogas R."/>
            <person name="Tomko P."/>
            <person name="Gavelis G."/>
            <person name="Widhalm J.R."/>
            <person name="Wisecaver J.H."/>
        </authorList>
    </citation>
    <scope>NUCLEOTIDE SEQUENCE</scope>
    <source>
        <strain evidence="1">ECLA1</strain>
    </source>
</reference>
<proteinExistence type="predicted"/>
<comment type="caution">
    <text evidence="1">The sequence shown here is derived from an EMBL/GenBank/DDBJ whole genome shotgun (WGS) entry which is preliminary data.</text>
</comment>
<protein>
    <submittedName>
        <fullName evidence="1">Uncharacterized protein</fullName>
    </submittedName>
</protein>
<dbReference type="Proteomes" id="UP001283361">
    <property type="component" value="Unassembled WGS sequence"/>
</dbReference>
<evidence type="ECO:0000313" key="1">
    <source>
        <dbReference type="EMBL" id="KAK3733042.1"/>
    </source>
</evidence>